<name>A0A3E2WRU9_9FIRM</name>
<evidence type="ECO:0000259" key="6">
    <source>
        <dbReference type="Pfam" id="PF14833"/>
    </source>
</evidence>
<dbReference type="Gene3D" id="3.40.50.720">
    <property type="entry name" value="NAD(P)-binding Rossmann-like Domain"/>
    <property type="match status" value="1"/>
</dbReference>
<keyword evidence="2" id="KW-0560">Oxidoreductase</keyword>
<keyword evidence="3" id="KW-0520">NAD</keyword>
<dbReference type="GeneID" id="93332858"/>
<dbReference type="PIRSF" id="PIRSF000103">
    <property type="entry name" value="HIBADH"/>
    <property type="match status" value="1"/>
</dbReference>
<evidence type="ECO:0000256" key="3">
    <source>
        <dbReference type="ARBA" id="ARBA00023027"/>
    </source>
</evidence>
<protein>
    <submittedName>
        <fullName evidence="7">NAD(P)-dependent oxidoreductase</fullName>
    </submittedName>
</protein>
<dbReference type="Proteomes" id="UP000261111">
    <property type="component" value="Unassembled WGS sequence"/>
</dbReference>
<dbReference type="SUPFAM" id="SSF48179">
    <property type="entry name" value="6-phosphogluconate dehydrogenase C-terminal domain-like"/>
    <property type="match status" value="1"/>
</dbReference>
<evidence type="ECO:0000256" key="1">
    <source>
        <dbReference type="ARBA" id="ARBA00009080"/>
    </source>
</evidence>
<evidence type="ECO:0000313" key="7">
    <source>
        <dbReference type="EMBL" id="RGC29527.1"/>
    </source>
</evidence>
<evidence type="ECO:0000256" key="4">
    <source>
        <dbReference type="PIRSR" id="PIRSR000103-1"/>
    </source>
</evidence>
<dbReference type="Pfam" id="PF14833">
    <property type="entry name" value="NAD_binding_11"/>
    <property type="match status" value="1"/>
</dbReference>
<dbReference type="RefSeq" id="WP_025654887.1">
    <property type="nucleotide sequence ID" value="NZ_QVIA01000016.1"/>
</dbReference>
<dbReference type="InterPro" id="IPR036291">
    <property type="entry name" value="NAD(P)-bd_dom_sf"/>
</dbReference>
<dbReference type="InterPro" id="IPR006115">
    <property type="entry name" value="6PGDH_NADP-bd"/>
</dbReference>
<dbReference type="PROSITE" id="PS00895">
    <property type="entry name" value="3_HYDROXYISOBUT_DH"/>
    <property type="match status" value="1"/>
</dbReference>
<dbReference type="InterPro" id="IPR029154">
    <property type="entry name" value="HIBADH-like_NADP-bd"/>
</dbReference>
<accession>A0A3E2WRU9</accession>
<feature type="active site" evidence="4">
    <location>
        <position position="170"/>
    </location>
</feature>
<dbReference type="AlphaFoldDB" id="A0A3E2WRU9"/>
<comment type="similarity">
    <text evidence="1">Belongs to the HIBADH-related family.</text>
</comment>
<dbReference type="InterPro" id="IPR015815">
    <property type="entry name" value="HIBADH-related"/>
</dbReference>
<dbReference type="PANTHER" id="PTHR22981">
    <property type="entry name" value="3-HYDROXYISOBUTYRATE DEHYDROGENASE-RELATED"/>
    <property type="match status" value="1"/>
</dbReference>
<feature type="domain" description="6-phosphogluconate dehydrogenase NADP-binding" evidence="5">
    <location>
        <begin position="3"/>
        <end position="161"/>
    </location>
</feature>
<evidence type="ECO:0000259" key="5">
    <source>
        <dbReference type="Pfam" id="PF03446"/>
    </source>
</evidence>
<evidence type="ECO:0000256" key="2">
    <source>
        <dbReference type="ARBA" id="ARBA00023002"/>
    </source>
</evidence>
<comment type="caution">
    <text evidence="7">The sequence shown here is derived from an EMBL/GenBank/DDBJ whole genome shotgun (WGS) entry which is preliminary data.</text>
</comment>
<dbReference type="InterPro" id="IPR008927">
    <property type="entry name" value="6-PGluconate_DH-like_C_sf"/>
</dbReference>
<sequence length="300" mass="32476">MKYGFIGLGNMGHFMARHCIDAGYEMIVSSNTVYQKELDEMVNEGAVKTDSNAEIGKNAERVFLCLPNGNIVEEVVSEIMEVPGSIVKEIYDFSTVGPSFSKRQGREGEAKGYAYYDCPIAGGVAGAEAGTLSIMIGCEEAEFEKVKEIVSPMGKNIMHAGPLGSGSAVKMFNNYLGGADLVACCEVMVMAKQLDMDLEKLFSIINKSTGRNFASENAIPGFLKNRNFKPGFATDLFYKDINIALQTADELKLPVSIGPAALHAFGATRAMGFGQEHSIAVVKYYEALANVKVNEEPEEN</sequence>
<dbReference type="Pfam" id="PF03446">
    <property type="entry name" value="NAD_binding_2"/>
    <property type="match status" value="1"/>
</dbReference>
<dbReference type="Gene3D" id="1.10.1040.10">
    <property type="entry name" value="N-(1-d-carboxylethyl)-l-norvaline Dehydrogenase, domain 2"/>
    <property type="match status" value="1"/>
</dbReference>
<proteinExistence type="inferred from homology"/>
<dbReference type="PANTHER" id="PTHR22981:SF7">
    <property type="entry name" value="3-HYDROXYISOBUTYRATE DEHYDROGENASE, MITOCHONDRIAL"/>
    <property type="match status" value="1"/>
</dbReference>
<feature type="domain" description="3-hydroxyisobutyrate dehydrogenase-like NAD-binding" evidence="6">
    <location>
        <begin position="164"/>
        <end position="285"/>
    </location>
</feature>
<dbReference type="InterPro" id="IPR013328">
    <property type="entry name" value="6PGD_dom2"/>
</dbReference>
<dbReference type="InterPro" id="IPR002204">
    <property type="entry name" value="3-OH-isobutyrate_DH-rel_CS"/>
</dbReference>
<dbReference type="GO" id="GO:0016054">
    <property type="term" value="P:organic acid catabolic process"/>
    <property type="evidence" value="ECO:0007669"/>
    <property type="project" value="UniProtKB-ARBA"/>
</dbReference>
<dbReference type="EMBL" id="QVIA01000016">
    <property type="protein sequence ID" value="RGC29527.1"/>
    <property type="molecule type" value="Genomic_DNA"/>
</dbReference>
<reference evidence="7 8" key="1">
    <citation type="submission" date="2018-08" db="EMBL/GenBank/DDBJ databases">
        <title>A genome reference for cultivated species of the human gut microbiota.</title>
        <authorList>
            <person name="Zou Y."/>
            <person name="Xue W."/>
            <person name="Luo G."/>
        </authorList>
    </citation>
    <scope>NUCLEOTIDE SEQUENCE [LARGE SCALE GENOMIC DNA]</scope>
    <source>
        <strain evidence="7 8">AF19-21</strain>
    </source>
</reference>
<dbReference type="GO" id="GO:0051287">
    <property type="term" value="F:NAD binding"/>
    <property type="evidence" value="ECO:0007669"/>
    <property type="project" value="InterPro"/>
</dbReference>
<evidence type="ECO:0000313" key="8">
    <source>
        <dbReference type="Proteomes" id="UP000261111"/>
    </source>
</evidence>
<organism evidence="7 8">
    <name type="scientific">Hungatella hathewayi</name>
    <dbReference type="NCBI Taxonomy" id="154046"/>
    <lineage>
        <taxon>Bacteria</taxon>
        <taxon>Bacillati</taxon>
        <taxon>Bacillota</taxon>
        <taxon>Clostridia</taxon>
        <taxon>Lachnospirales</taxon>
        <taxon>Lachnospiraceae</taxon>
        <taxon>Hungatella</taxon>
    </lineage>
</organism>
<dbReference type="GO" id="GO:0050661">
    <property type="term" value="F:NADP binding"/>
    <property type="evidence" value="ECO:0007669"/>
    <property type="project" value="InterPro"/>
</dbReference>
<gene>
    <name evidence="7" type="ORF">DWX41_14705</name>
</gene>
<dbReference type="SUPFAM" id="SSF51735">
    <property type="entry name" value="NAD(P)-binding Rossmann-fold domains"/>
    <property type="match status" value="1"/>
</dbReference>
<dbReference type="GO" id="GO:0016616">
    <property type="term" value="F:oxidoreductase activity, acting on the CH-OH group of donors, NAD or NADP as acceptor"/>
    <property type="evidence" value="ECO:0007669"/>
    <property type="project" value="TreeGrafter"/>
</dbReference>